<comment type="caution">
    <text evidence="1">The sequence shown here is derived from an EMBL/GenBank/DDBJ whole genome shotgun (WGS) entry which is preliminary data.</text>
</comment>
<dbReference type="EMBL" id="JAUTXU010000074">
    <property type="protein sequence ID" value="KAK3711681.1"/>
    <property type="molecule type" value="Genomic_DNA"/>
</dbReference>
<evidence type="ECO:0000313" key="2">
    <source>
        <dbReference type="Proteomes" id="UP001281147"/>
    </source>
</evidence>
<sequence>MLSSFIAASILFSMLTIAAPTAQKTDVSDCPHKVFDKPWTLSQIAIYTPAANSTWQNGTVQFHFCDRNERLNLDTDCFGIVKDGVCEGEGGGYVLCDNDRVEFKLTKEGDIMVARAYNDDCLGEFPYNYGRAFGEKQAEMHTAISNLAGTTSTQDKMEVPITAMA</sequence>
<proteinExistence type="predicted"/>
<dbReference type="Proteomes" id="UP001281147">
    <property type="component" value="Unassembled WGS sequence"/>
</dbReference>
<gene>
    <name evidence="1" type="ORF">LTR37_009457</name>
</gene>
<evidence type="ECO:0000313" key="1">
    <source>
        <dbReference type="EMBL" id="KAK3711681.1"/>
    </source>
</evidence>
<accession>A0ACC3N7R6</accession>
<protein>
    <submittedName>
        <fullName evidence="1">Uncharacterized protein</fullName>
    </submittedName>
</protein>
<reference evidence="1" key="1">
    <citation type="submission" date="2023-07" db="EMBL/GenBank/DDBJ databases">
        <title>Black Yeasts Isolated from many extreme environments.</title>
        <authorList>
            <person name="Coleine C."/>
            <person name="Stajich J.E."/>
            <person name="Selbmann L."/>
        </authorList>
    </citation>
    <scope>NUCLEOTIDE SEQUENCE</scope>
    <source>
        <strain evidence="1">CCFEE 5714</strain>
    </source>
</reference>
<name>A0ACC3N7R6_9PEZI</name>
<organism evidence="1 2">
    <name type="scientific">Vermiconidia calcicola</name>
    <dbReference type="NCBI Taxonomy" id="1690605"/>
    <lineage>
        <taxon>Eukaryota</taxon>
        <taxon>Fungi</taxon>
        <taxon>Dikarya</taxon>
        <taxon>Ascomycota</taxon>
        <taxon>Pezizomycotina</taxon>
        <taxon>Dothideomycetes</taxon>
        <taxon>Dothideomycetidae</taxon>
        <taxon>Mycosphaerellales</taxon>
        <taxon>Extremaceae</taxon>
        <taxon>Vermiconidia</taxon>
    </lineage>
</organism>
<keyword evidence="2" id="KW-1185">Reference proteome</keyword>